<organism evidence="2 3">
    <name type="scientific">Paenibacillus segetis</name>
    <dbReference type="NCBI Taxonomy" id="1325360"/>
    <lineage>
        <taxon>Bacteria</taxon>
        <taxon>Bacillati</taxon>
        <taxon>Bacillota</taxon>
        <taxon>Bacilli</taxon>
        <taxon>Bacillales</taxon>
        <taxon>Paenibacillaceae</taxon>
        <taxon>Paenibacillus</taxon>
    </lineage>
</organism>
<feature type="transmembrane region" description="Helical" evidence="1">
    <location>
        <begin position="62"/>
        <end position="86"/>
    </location>
</feature>
<name>A0ABQ1YS60_9BACL</name>
<dbReference type="EMBL" id="BMFT01000003">
    <property type="protein sequence ID" value="GGH35070.1"/>
    <property type="molecule type" value="Genomic_DNA"/>
</dbReference>
<gene>
    <name evidence="2" type="ORF">GCM10008013_41170</name>
</gene>
<evidence type="ECO:0000313" key="3">
    <source>
        <dbReference type="Proteomes" id="UP000659344"/>
    </source>
</evidence>
<accession>A0ABQ1YS60</accession>
<keyword evidence="1" id="KW-1133">Transmembrane helix</keyword>
<sequence length="110" mass="12542">MRLSEDLMKAISNPIVLFRASEAAWITPLEHPPAMLNTELKSRNIYVTHGTFMYKASNGDLLMLWASHINNVYAMVFHVLLVRVLLDLGSIMRFHSTISTARHGMIINFK</sequence>
<evidence type="ECO:0000313" key="2">
    <source>
        <dbReference type="EMBL" id="GGH35070.1"/>
    </source>
</evidence>
<comment type="caution">
    <text evidence="2">The sequence shown here is derived from an EMBL/GenBank/DDBJ whole genome shotgun (WGS) entry which is preliminary data.</text>
</comment>
<proteinExistence type="predicted"/>
<dbReference type="Proteomes" id="UP000659344">
    <property type="component" value="Unassembled WGS sequence"/>
</dbReference>
<protein>
    <submittedName>
        <fullName evidence="2">Uncharacterized protein</fullName>
    </submittedName>
</protein>
<keyword evidence="3" id="KW-1185">Reference proteome</keyword>
<evidence type="ECO:0000256" key="1">
    <source>
        <dbReference type="SAM" id="Phobius"/>
    </source>
</evidence>
<keyword evidence="1" id="KW-0812">Transmembrane</keyword>
<keyword evidence="1" id="KW-0472">Membrane</keyword>
<reference evidence="3" key="1">
    <citation type="journal article" date="2019" name="Int. J. Syst. Evol. Microbiol.">
        <title>The Global Catalogue of Microorganisms (GCM) 10K type strain sequencing project: providing services to taxonomists for standard genome sequencing and annotation.</title>
        <authorList>
            <consortium name="The Broad Institute Genomics Platform"/>
            <consortium name="The Broad Institute Genome Sequencing Center for Infectious Disease"/>
            <person name="Wu L."/>
            <person name="Ma J."/>
        </authorList>
    </citation>
    <scope>NUCLEOTIDE SEQUENCE [LARGE SCALE GENOMIC DNA]</scope>
    <source>
        <strain evidence="3">CGMCC 1.12769</strain>
    </source>
</reference>